<feature type="compositionally biased region" description="Basic and acidic residues" evidence="1">
    <location>
        <begin position="239"/>
        <end position="255"/>
    </location>
</feature>
<proteinExistence type="predicted"/>
<dbReference type="Proteomes" id="UP000078597">
    <property type="component" value="Unassembled WGS sequence"/>
</dbReference>
<evidence type="ECO:0000313" key="3">
    <source>
        <dbReference type="Proteomes" id="UP000078597"/>
    </source>
</evidence>
<dbReference type="VEuPathDB" id="PlasmoDB:PmUG01_07023400"/>
<evidence type="ECO:0000313" key="2">
    <source>
        <dbReference type="EMBL" id="SBS96002.1"/>
    </source>
</evidence>
<organism evidence="2 3">
    <name type="scientific">Plasmodium malariae</name>
    <dbReference type="NCBI Taxonomy" id="5858"/>
    <lineage>
        <taxon>Eukaryota</taxon>
        <taxon>Sar</taxon>
        <taxon>Alveolata</taxon>
        <taxon>Apicomplexa</taxon>
        <taxon>Aconoidasida</taxon>
        <taxon>Haemosporida</taxon>
        <taxon>Plasmodiidae</taxon>
        <taxon>Plasmodium</taxon>
        <taxon>Plasmodium (Plasmodium)</taxon>
    </lineage>
</organism>
<protein>
    <submittedName>
        <fullName evidence="2">Uncharacterized protein</fullName>
    </submittedName>
</protein>
<gene>
    <name evidence="2" type="ORF">PMALA_050420</name>
</gene>
<reference evidence="3" key="1">
    <citation type="submission" date="2016-05" db="EMBL/GenBank/DDBJ databases">
        <authorList>
            <person name="Naeem Raeece"/>
        </authorList>
    </citation>
    <scope>NUCLEOTIDE SEQUENCE [LARGE SCALE GENOMIC DNA]</scope>
</reference>
<feature type="region of interest" description="Disordered" evidence="1">
    <location>
        <begin position="238"/>
        <end position="290"/>
    </location>
</feature>
<feature type="compositionally biased region" description="Basic and acidic residues" evidence="1">
    <location>
        <begin position="261"/>
        <end position="270"/>
    </location>
</feature>
<feature type="compositionally biased region" description="Basic residues" evidence="1">
    <location>
        <begin position="281"/>
        <end position="290"/>
    </location>
</feature>
<dbReference type="AlphaFoldDB" id="A0A1A8WSY2"/>
<accession>A0A1A8WSY2</accession>
<dbReference type="EMBL" id="FLQW01003593">
    <property type="protein sequence ID" value="SBS96002.1"/>
    <property type="molecule type" value="Genomic_DNA"/>
</dbReference>
<evidence type="ECO:0000256" key="1">
    <source>
        <dbReference type="SAM" id="MobiDB-lite"/>
    </source>
</evidence>
<name>A0A1A8WSY2_PLAMA</name>
<sequence length="290" mass="34092">METVRTVLPLVVGSYGLTLSSYLIYENWKKGKWEKTNGYIENVTLKCSRNFFQGAYYLNIKYYFYVNNEIVQSNKEYKIYVSISRNNKQCKNVEVNEYTQNIFDQASKEKDISISYDPYNIKHSEPLIYIYENDVISKYKLLNKLKSWLVGIKKKLSNLTGLSRPTGNNFLNKEKQNKLELDQNKEAKKENVDMHNDPENLEHIHKNCAPSKNNKKLLSSYDINNLFPIYMFSSIPRKGKMEKTEKTEKRKNGKTEKRKNGKNEENEKNNSRHINMVSQKGIRKARTCTC</sequence>